<sequence length="338" mass="36099">METGECLGNVVSDGRLVRNSGGLQNAQFGIRKDGTMVFGYLSEEDVLDQSNPFVQLVSGVVWLLRNGEVYINQSRVAECGDTQTTGTFDKFINVISARTAVGHDRQGRLVLVHVDGQTESRGVNLWEMAEFLKQQGVINAINLDGGGSATLVLNGTLANYPSEHCSFDSMWRCPRSISTVVCVHEPGCDPPDCSGHGLCVAGHCRCDSPFWAGPACDTLDCGPANCSLRGVCSAGESLCGGTERPGARQRGRTWPRLPGEYPWGIQCACHQAPAGWVGLLPLSSIRSTDGQNALPLGASSRAGGWKLKALCLSLLFCPRVVLWVCCEAADGQGVYYAV</sequence>
<dbReference type="Ensembl" id="ENSTGUT00000026670.1">
    <property type="protein sequence ID" value="ENSTGUP00000035043.1"/>
    <property type="gene ID" value="ENSTGUG00000003465.2"/>
</dbReference>
<evidence type="ECO:0000313" key="3">
    <source>
        <dbReference type="Proteomes" id="UP000007754"/>
    </source>
</evidence>
<dbReference type="Proteomes" id="UP000007754">
    <property type="component" value="Chromosome 14"/>
</dbReference>
<dbReference type="InterPro" id="IPR018711">
    <property type="entry name" value="NAGPA"/>
</dbReference>
<dbReference type="Pfam" id="PF23106">
    <property type="entry name" value="EGF_Teneurin"/>
    <property type="match status" value="1"/>
</dbReference>
<reference evidence="2 3" key="1">
    <citation type="journal article" date="2010" name="Nature">
        <title>The genome of a songbird.</title>
        <authorList>
            <person name="Warren W.C."/>
            <person name="Clayton D.F."/>
            <person name="Ellegren H."/>
            <person name="Arnold A.P."/>
            <person name="Hillier L.W."/>
            <person name="Kunstner A."/>
            <person name="Searle S."/>
            <person name="White S."/>
            <person name="Vilella A.J."/>
            <person name="Fairley S."/>
            <person name="Heger A."/>
            <person name="Kong L."/>
            <person name="Ponting C.P."/>
            <person name="Jarvis E.D."/>
            <person name="Mello C.V."/>
            <person name="Minx P."/>
            <person name="Lovell P."/>
            <person name="Velho T.A."/>
            <person name="Ferris M."/>
            <person name="Balakrishnan C.N."/>
            <person name="Sinha S."/>
            <person name="Blatti C."/>
            <person name="London S.E."/>
            <person name="Li Y."/>
            <person name="Lin Y.C."/>
            <person name="George J."/>
            <person name="Sweedler J."/>
            <person name="Southey B."/>
            <person name="Gunaratne P."/>
            <person name="Watson M."/>
            <person name="Nam K."/>
            <person name="Backstrom N."/>
            <person name="Smeds L."/>
            <person name="Nabholz B."/>
            <person name="Itoh Y."/>
            <person name="Whitney O."/>
            <person name="Pfenning A.R."/>
            <person name="Howard J."/>
            <person name="Volker M."/>
            <person name="Skinner B.M."/>
            <person name="Griffin D.K."/>
            <person name="Ye L."/>
            <person name="McLaren W.M."/>
            <person name="Flicek P."/>
            <person name="Quesada V."/>
            <person name="Velasco G."/>
            <person name="Lopez-Otin C."/>
            <person name="Puente X.S."/>
            <person name="Olender T."/>
            <person name="Lancet D."/>
            <person name="Smit A.F."/>
            <person name="Hubley R."/>
            <person name="Konkel M.K."/>
            <person name="Walker J.A."/>
            <person name="Batzer M.A."/>
            <person name="Gu W."/>
            <person name="Pollock D.D."/>
            <person name="Chen L."/>
            <person name="Cheng Z."/>
            <person name="Eichler E.E."/>
            <person name="Stapley J."/>
            <person name="Slate J."/>
            <person name="Ekblom R."/>
            <person name="Birkhead T."/>
            <person name="Burke T."/>
            <person name="Burt D."/>
            <person name="Scharff C."/>
            <person name="Adam I."/>
            <person name="Richard H."/>
            <person name="Sultan M."/>
            <person name="Soldatov A."/>
            <person name="Lehrach H."/>
            <person name="Edwards S.V."/>
            <person name="Yang S.P."/>
            <person name="Li X."/>
            <person name="Graves T."/>
            <person name="Fulton L."/>
            <person name="Nelson J."/>
            <person name="Chinwalla A."/>
            <person name="Hou S."/>
            <person name="Mardis E.R."/>
            <person name="Wilson R.K."/>
        </authorList>
    </citation>
    <scope>NUCLEOTIDE SEQUENCE [LARGE SCALE GENOMIC DNA]</scope>
</reference>
<dbReference type="Pfam" id="PF09992">
    <property type="entry name" value="NAGPA"/>
    <property type="match status" value="1"/>
</dbReference>
<dbReference type="InParanoid" id="A0A674HJA7"/>
<keyword evidence="3" id="KW-1185">Reference proteome</keyword>
<reference evidence="2" key="3">
    <citation type="submission" date="2025-09" db="UniProtKB">
        <authorList>
            <consortium name="Ensembl"/>
        </authorList>
    </citation>
    <scope>IDENTIFICATION</scope>
</reference>
<dbReference type="PANTHER" id="PTHR40446">
    <property type="entry name" value="N-ACETYLGLUCOSAMINE-1-PHOSPHODIESTER ALPHA-N-ACETYLGLUCOSAMINIDASE"/>
    <property type="match status" value="1"/>
</dbReference>
<organism evidence="2 3">
    <name type="scientific">Taeniopygia guttata</name>
    <name type="common">Zebra finch</name>
    <name type="synonym">Poephila guttata</name>
    <dbReference type="NCBI Taxonomy" id="59729"/>
    <lineage>
        <taxon>Eukaryota</taxon>
        <taxon>Metazoa</taxon>
        <taxon>Chordata</taxon>
        <taxon>Craniata</taxon>
        <taxon>Vertebrata</taxon>
        <taxon>Euteleostomi</taxon>
        <taxon>Archelosauria</taxon>
        <taxon>Archosauria</taxon>
        <taxon>Dinosauria</taxon>
        <taxon>Saurischia</taxon>
        <taxon>Theropoda</taxon>
        <taxon>Coelurosauria</taxon>
        <taxon>Aves</taxon>
        <taxon>Neognathae</taxon>
        <taxon>Neoaves</taxon>
        <taxon>Telluraves</taxon>
        <taxon>Australaves</taxon>
        <taxon>Passeriformes</taxon>
        <taxon>Passeroidea</taxon>
        <taxon>Estrildidae</taxon>
        <taxon>Estrildinae</taxon>
        <taxon>Taeniopygia</taxon>
    </lineage>
</organism>
<evidence type="ECO:0000259" key="1">
    <source>
        <dbReference type="Pfam" id="PF09992"/>
    </source>
</evidence>
<dbReference type="GO" id="GO:0033299">
    <property type="term" value="P:secretion of lysosomal enzymes"/>
    <property type="evidence" value="ECO:0007669"/>
    <property type="project" value="Ensembl"/>
</dbReference>
<accession>A0A674HJA7</accession>
<dbReference type="PANTHER" id="PTHR40446:SF2">
    <property type="entry name" value="N-ACETYLGLUCOSAMINE-1-PHOSPHODIESTER ALPHA-N-ACETYLGLUCOSAMINIDASE"/>
    <property type="match status" value="1"/>
</dbReference>
<proteinExistence type="predicted"/>
<name>A0A674HJA7_TAEGU</name>
<feature type="domain" description="Phosphodiester glycosidase" evidence="1">
    <location>
        <begin position="3"/>
        <end position="183"/>
    </location>
</feature>
<dbReference type="Gene3D" id="2.10.25.10">
    <property type="entry name" value="Laminin"/>
    <property type="match status" value="1"/>
</dbReference>
<evidence type="ECO:0000313" key="2">
    <source>
        <dbReference type="Ensembl" id="ENSTGUP00000035043.1"/>
    </source>
</evidence>
<dbReference type="AlphaFoldDB" id="A0A674HJA7"/>
<protein>
    <submittedName>
        <fullName evidence="2">N-acetylglucosamine-1-phosphodiester alpha-N-acetylglucosaminidase</fullName>
    </submittedName>
</protein>
<dbReference type="GeneTree" id="ENSGT01030000234566"/>
<reference evidence="2" key="2">
    <citation type="submission" date="2025-08" db="UniProtKB">
        <authorList>
            <consortium name="Ensembl"/>
        </authorList>
    </citation>
    <scope>IDENTIFICATION</scope>
</reference>